<name>A0A2P5DHL8_PARAD</name>
<gene>
    <name evidence="1" type="ORF">PanWU01x14_062200</name>
</gene>
<evidence type="ECO:0000313" key="2">
    <source>
        <dbReference type="Proteomes" id="UP000237105"/>
    </source>
</evidence>
<dbReference type="Proteomes" id="UP000237105">
    <property type="component" value="Unassembled WGS sequence"/>
</dbReference>
<sequence length="104" mass="12033">SILHVAIIANIWNHRSIKIKCKKSTRNYETTVRKVPRKTLNISPKYILKYIYIVGAVFTSCSRVSELLMLYLPTVHVSLLSQNAFDFRQGQRSGRTHLQRLSDT</sequence>
<accession>A0A2P5DHL8</accession>
<evidence type="ECO:0000313" key="1">
    <source>
        <dbReference type="EMBL" id="PON72751.1"/>
    </source>
</evidence>
<comment type="caution">
    <text evidence="1">The sequence shown here is derived from an EMBL/GenBank/DDBJ whole genome shotgun (WGS) entry which is preliminary data.</text>
</comment>
<dbReference type="EMBL" id="JXTB01000037">
    <property type="protein sequence ID" value="PON72751.1"/>
    <property type="molecule type" value="Genomic_DNA"/>
</dbReference>
<proteinExistence type="predicted"/>
<keyword evidence="2" id="KW-1185">Reference proteome</keyword>
<feature type="non-terminal residue" evidence="1">
    <location>
        <position position="1"/>
    </location>
</feature>
<protein>
    <submittedName>
        <fullName evidence="1">Uncharacterized protein</fullName>
    </submittedName>
</protein>
<organism evidence="1 2">
    <name type="scientific">Parasponia andersonii</name>
    <name type="common">Sponia andersonii</name>
    <dbReference type="NCBI Taxonomy" id="3476"/>
    <lineage>
        <taxon>Eukaryota</taxon>
        <taxon>Viridiplantae</taxon>
        <taxon>Streptophyta</taxon>
        <taxon>Embryophyta</taxon>
        <taxon>Tracheophyta</taxon>
        <taxon>Spermatophyta</taxon>
        <taxon>Magnoliopsida</taxon>
        <taxon>eudicotyledons</taxon>
        <taxon>Gunneridae</taxon>
        <taxon>Pentapetalae</taxon>
        <taxon>rosids</taxon>
        <taxon>fabids</taxon>
        <taxon>Rosales</taxon>
        <taxon>Cannabaceae</taxon>
        <taxon>Parasponia</taxon>
    </lineage>
</organism>
<reference evidence="2" key="1">
    <citation type="submission" date="2016-06" db="EMBL/GenBank/DDBJ databases">
        <title>Parallel loss of symbiosis genes in relatives of nitrogen-fixing non-legume Parasponia.</title>
        <authorList>
            <person name="Van Velzen R."/>
            <person name="Holmer R."/>
            <person name="Bu F."/>
            <person name="Rutten L."/>
            <person name="Van Zeijl A."/>
            <person name="Liu W."/>
            <person name="Santuari L."/>
            <person name="Cao Q."/>
            <person name="Sharma T."/>
            <person name="Shen D."/>
            <person name="Roswanjaya Y."/>
            <person name="Wardhani T."/>
            <person name="Kalhor M.S."/>
            <person name="Jansen J."/>
            <person name="Van den Hoogen J."/>
            <person name="Gungor B."/>
            <person name="Hartog M."/>
            <person name="Hontelez J."/>
            <person name="Verver J."/>
            <person name="Yang W.-C."/>
            <person name="Schijlen E."/>
            <person name="Repin R."/>
            <person name="Schilthuizen M."/>
            <person name="Schranz E."/>
            <person name="Heidstra R."/>
            <person name="Miyata K."/>
            <person name="Fedorova E."/>
            <person name="Kohlen W."/>
            <person name="Bisseling T."/>
            <person name="Smit S."/>
            <person name="Geurts R."/>
        </authorList>
    </citation>
    <scope>NUCLEOTIDE SEQUENCE [LARGE SCALE GENOMIC DNA]</scope>
    <source>
        <strain evidence="2">cv. WU1-14</strain>
    </source>
</reference>
<dbReference type="AlphaFoldDB" id="A0A2P5DHL8"/>